<reference evidence="2 3" key="1">
    <citation type="submission" date="2015-10" db="EMBL/GenBank/DDBJ databases">
        <title>Full genome of DAOMC 229536 Phialocephala scopiformis, a fungal endophyte of spruce producing the potent anti-insectan compound rugulosin.</title>
        <authorList>
            <consortium name="DOE Joint Genome Institute"/>
            <person name="Walker A.K."/>
            <person name="Frasz S.L."/>
            <person name="Seifert K.A."/>
            <person name="Miller J.D."/>
            <person name="Mondo S.J."/>
            <person name="Labutti K."/>
            <person name="Lipzen A."/>
            <person name="Dockter R."/>
            <person name="Kennedy M."/>
            <person name="Grigoriev I.V."/>
            <person name="Spatafora J.W."/>
        </authorList>
    </citation>
    <scope>NUCLEOTIDE SEQUENCE [LARGE SCALE GENOMIC DNA]</scope>
    <source>
        <strain evidence="2 3">CBS 120377</strain>
    </source>
</reference>
<keyword evidence="3" id="KW-1185">Reference proteome</keyword>
<organism evidence="2 3">
    <name type="scientific">Mollisia scopiformis</name>
    <name type="common">Conifer needle endophyte fungus</name>
    <name type="synonym">Phialocephala scopiformis</name>
    <dbReference type="NCBI Taxonomy" id="149040"/>
    <lineage>
        <taxon>Eukaryota</taxon>
        <taxon>Fungi</taxon>
        <taxon>Dikarya</taxon>
        <taxon>Ascomycota</taxon>
        <taxon>Pezizomycotina</taxon>
        <taxon>Leotiomycetes</taxon>
        <taxon>Helotiales</taxon>
        <taxon>Mollisiaceae</taxon>
        <taxon>Mollisia</taxon>
    </lineage>
</organism>
<feature type="region of interest" description="Disordered" evidence="1">
    <location>
        <begin position="157"/>
        <end position="179"/>
    </location>
</feature>
<evidence type="ECO:0000313" key="3">
    <source>
        <dbReference type="Proteomes" id="UP000070700"/>
    </source>
</evidence>
<dbReference type="EMBL" id="KQ947422">
    <property type="protein sequence ID" value="KUJ13174.1"/>
    <property type="molecule type" value="Genomic_DNA"/>
</dbReference>
<dbReference type="Proteomes" id="UP000070700">
    <property type="component" value="Unassembled WGS sequence"/>
</dbReference>
<evidence type="ECO:0000313" key="2">
    <source>
        <dbReference type="EMBL" id="KUJ13174.1"/>
    </source>
</evidence>
<dbReference type="KEGG" id="psco:LY89DRAFT_784933"/>
<name>A0A194WZN6_MOLSC</name>
<evidence type="ECO:0000256" key="1">
    <source>
        <dbReference type="SAM" id="MobiDB-lite"/>
    </source>
</evidence>
<dbReference type="InParanoid" id="A0A194WZN6"/>
<dbReference type="OrthoDB" id="3551681at2759"/>
<accession>A0A194WZN6</accession>
<sequence length="421" mass="49037">MAFERTPDHDLGLCTEAALPVSTIQYTLGDEEVVVRFSTIVHQTECEVRLIFHPFRRRCNITYHEYSLHCRVPFSLSQVPVHRSPIIKIAQGIYDKFFRDNAGYKFSLLAKELEISVIPEPEPSTIPDRAPSSKYSEGQQLLIEFWTLSGEHSSKSSKRLKLSKPPELPKLPKLSKSHSTLREKEREIYEFIPWKAPHEISIEDVQKSYSRVVENGQFQPSFVPQLGTDPHRSDRWDPYILQKKFLSQAQLDEEKVETMRKHLNKIRKQVPESTVWEATMKQHNLDPQHVQDILEMVFCWDKGLEPPRQRQVSDNDDKPAILKTAAGLLRSASDLEGNNKLWTRVAALQRMVGYALMRVCEVADNLTRPQVLDYMKGVFNGTEDWQRRSLYLACVWCWTMDKLPRWRGHELQLYIMLGNHR</sequence>
<proteinExistence type="predicted"/>
<dbReference type="RefSeq" id="XP_018067529.1">
    <property type="nucleotide sequence ID" value="XM_018222835.1"/>
</dbReference>
<protein>
    <submittedName>
        <fullName evidence="2">Uncharacterized protein</fullName>
    </submittedName>
</protein>
<dbReference type="GeneID" id="28832561"/>
<gene>
    <name evidence="2" type="ORF">LY89DRAFT_784933</name>
</gene>
<dbReference type="AlphaFoldDB" id="A0A194WZN6"/>